<evidence type="ECO:0000313" key="2">
    <source>
        <dbReference type="Proteomes" id="UP001596516"/>
    </source>
</evidence>
<organism evidence="1 2">
    <name type="scientific">Plastorhodobacter daqingensis</name>
    <dbReference type="NCBI Taxonomy" id="1387281"/>
    <lineage>
        <taxon>Bacteria</taxon>
        <taxon>Pseudomonadati</taxon>
        <taxon>Pseudomonadota</taxon>
        <taxon>Alphaproteobacteria</taxon>
        <taxon>Rhodobacterales</taxon>
        <taxon>Paracoccaceae</taxon>
        <taxon>Plastorhodobacter</taxon>
    </lineage>
</organism>
<accession>A0ABW2UP40</accession>
<comment type="caution">
    <text evidence="1">The sequence shown here is derived from an EMBL/GenBank/DDBJ whole genome shotgun (WGS) entry which is preliminary data.</text>
</comment>
<evidence type="ECO:0000313" key="1">
    <source>
        <dbReference type="EMBL" id="MFC7705766.1"/>
    </source>
</evidence>
<sequence length="314" mass="35906">MSNFRYIRMAGNELGWTRPHGGRMGGEDYLGKEGLAHEDWNFSKDVWVDGRYHLYLRETPAGFDNGLFNFVLGVHARPDPMIIGFVENASFGVSDLPESVVRRRAQELFALNEVRSLGTRYGGKSVAQLSKLLRKEVVDYCVSLAPQDLYILAQPVPMPSDIYKVTTPRFLPLKMTKEQYIALKGRVLLPDTVSSVEQEEEPSFPEGFLIERLHRSRERSRVVVKQAKEQFIHKHGRLFCEACDFEPAEYFGSEMLRDRIIEAHHDVGLANPEHCVKTKPSDLKMVCPTCHRAIHTIRPWLKVDQLRALLGIDE</sequence>
<reference evidence="2" key="1">
    <citation type="journal article" date="2019" name="Int. J. Syst. Evol. Microbiol.">
        <title>The Global Catalogue of Microorganisms (GCM) 10K type strain sequencing project: providing services to taxonomists for standard genome sequencing and annotation.</title>
        <authorList>
            <consortium name="The Broad Institute Genomics Platform"/>
            <consortium name="The Broad Institute Genome Sequencing Center for Infectious Disease"/>
            <person name="Wu L."/>
            <person name="Ma J."/>
        </authorList>
    </citation>
    <scope>NUCLEOTIDE SEQUENCE [LARGE SCALE GENOMIC DNA]</scope>
    <source>
        <strain evidence="2">CGMCC 1.12750</strain>
    </source>
</reference>
<keyword evidence="2" id="KW-1185">Reference proteome</keyword>
<gene>
    <name evidence="1" type="ORF">ACFQXB_16380</name>
</gene>
<evidence type="ECO:0008006" key="3">
    <source>
        <dbReference type="Google" id="ProtNLM"/>
    </source>
</evidence>
<name>A0ABW2UP40_9RHOB</name>
<protein>
    <recommendedName>
        <fullName evidence="3">HNH domain-containing protein</fullName>
    </recommendedName>
</protein>
<dbReference type="Proteomes" id="UP001596516">
    <property type="component" value="Unassembled WGS sequence"/>
</dbReference>
<dbReference type="EMBL" id="JBHTFQ010000010">
    <property type="protein sequence ID" value="MFC7705766.1"/>
    <property type="molecule type" value="Genomic_DNA"/>
</dbReference>
<proteinExistence type="predicted"/>
<dbReference type="RefSeq" id="WP_377406008.1">
    <property type="nucleotide sequence ID" value="NZ_JBHTFQ010000010.1"/>
</dbReference>